<evidence type="ECO:0000313" key="2">
    <source>
        <dbReference type="Proteomes" id="UP000250321"/>
    </source>
</evidence>
<evidence type="ECO:0000313" key="1">
    <source>
        <dbReference type="EMBL" id="PQM35450.1"/>
    </source>
</evidence>
<sequence>MTCAAAQVRQTFWPGGLDKGSMAAVIFRLRGRTRGGVWRDVVRRGRLDAHEGPCMRRREKLWCDGGLQRNSWDLIRCTVFRRVCKKRLA</sequence>
<accession>A0A314UDS4</accession>
<keyword evidence="2" id="KW-1185">Reference proteome</keyword>
<proteinExistence type="predicted"/>
<reference evidence="1 2" key="1">
    <citation type="submission" date="2018-02" db="EMBL/GenBank/DDBJ databases">
        <title>Draft genome of wild Prunus yedoensis var. nudiflora.</title>
        <authorList>
            <person name="Baek S."/>
            <person name="Kim J.-H."/>
            <person name="Choi K."/>
            <person name="Kim G.-B."/>
            <person name="Cho A."/>
            <person name="Jang H."/>
            <person name="Shin C.-H."/>
            <person name="Yu H.-J."/>
            <person name="Mun J.-H."/>
        </authorList>
    </citation>
    <scope>NUCLEOTIDE SEQUENCE [LARGE SCALE GENOMIC DNA]</scope>
    <source>
        <strain evidence="2">cv. Jeju island</strain>
        <tissue evidence="1">Leaf</tissue>
    </source>
</reference>
<comment type="caution">
    <text evidence="1">The sequence shown here is derived from an EMBL/GenBank/DDBJ whole genome shotgun (WGS) entry which is preliminary data.</text>
</comment>
<dbReference type="EMBL" id="PJQY01003671">
    <property type="protein sequence ID" value="PQM35450.1"/>
    <property type="molecule type" value="Genomic_DNA"/>
</dbReference>
<name>A0A314UDS4_PRUYE</name>
<dbReference type="AlphaFoldDB" id="A0A314UDS4"/>
<dbReference type="Proteomes" id="UP000250321">
    <property type="component" value="Unassembled WGS sequence"/>
</dbReference>
<gene>
    <name evidence="1" type="ORF">Pyn_23055</name>
</gene>
<organism evidence="1 2">
    <name type="scientific">Prunus yedoensis var. nudiflora</name>
    <dbReference type="NCBI Taxonomy" id="2094558"/>
    <lineage>
        <taxon>Eukaryota</taxon>
        <taxon>Viridiplantae</taxon>
        <taxon>Streptophyta</taxon>
        <taxon>Embryophyta</taxon>
        <taxon>Tracheophyta</taxon>
        <taxon>Spermatophyta</taxon>
        <taxon>Magnoliopsida</taxon>
        <taxon>eudicotyledons</taxon>
        <taxon>Gunneridae</taxon>
        <taxon>Pentapetalae</taxon>
        <taxon>rosids</taxon>
        <taxon>fabids</taxon>
        <taxon>Rosales</taxon>
        <taxon>Rosaceae</taxon>
        <taxon>Amygdaloideae</taxon>
        <taxon>Amygdaleae</taxon>
        <taxon>Prunus</taxon>
    </lineage>
</organism>
<protein>
    <submittedName>
        <fullName evidence="1">Uncharacterized protein</fullName>
    </submittedName>
</protein>